<gene>
    <name evidence="4" type="ORF">MHI_LOCUS175057</name>
</gene>
<dbReference type="Pfam" id="PF03982">
    <property type="entry name" value="DAGAT"/>
    <property type="match status" value="1"/>
</dbReference>
<protein>
    <submittedName>
        <fullName evidence="4">Uncharacterized protein</fullName>
    </submittedName>
</protein>
<dbReference type="AlphaFoldDB" id="A0A6V7GX46"/>
<evidence type="ECO:0000313" key="4">
    <source>
        <dbReference type="EMBL" id="CAD1470028.1"/>
    </source>
</evidence>
<feature type="non-terminal residue" evidence="4">
    <location>
        <position position="1"/>
    </location>
</feature>
<comment type="caution">
    <text evidence="4">The sequence shown here is derived from an EMBL/GenBank/DDBJ whole genome shotgun (WGS) entry which is preliminary data.</text>
</comment>
<keyword evidence="5" id="KW-1185">Reference proteome</keyword>
<evidence type="ECO:0000256" key="3">
    <source>
        <dbReference type="ARBA" id="ARBA00023315"/>
    </source>
</evidence>
<evidence type="ECO:0000313" key="5">
    <source>
        <dbReference type="Proteomes" id="UP000752696"/>
    </source>
</evidence>
<evidence type="ECO:0000256" key="2">
    <source>
        <dbReference type="ARBA" id="ARBA00022679"/>
    </source>
</evidence>
<accession>A0A6V7GX46</accession>
<keyword evidence="2" id="KW-0808">Transferase</keyword>
<feature type="non-terminal residue" evidence="4">
    <location>
        <position position="162"/>
    </location>
</feature>
<dbReference type="EMBL" id="CAJDYZ010003359">
    <property type="protein sequence ID" value="CAD1470028.1"/>
    <property type="molecule type" value="Genomic_DNA"/>
</dbReference>
<keyword evidence="3" id="KW-0012">Acyltransferase</keyword>
<organism evidence="4 5">
    <name type="scientific">Heterotrigona itama</name>
    <dbReference type="NCBI Taxonomy" id="395501"/>
    <lineage>
        <taxon>Eukaryota</taxon>
        <taxon>Metazoa</taxon>
        <taxon>Ecdysozoa</taxon>
        <taxon>Arthropoda</taxon>
        <taxon>Hexapoda</taxon>
        <taxon>Insecta</taxon>
        <taxon>Pterygota</taxon>
        <taxon>Neoptera</taxon>
        <taxon>Endopterygota</taxon>
        <taxon>Hymenoptera</taxon>
        <taxon>Apocrita</taxon>
        <taxon>Aculeata</taxon>
        <taxon>Apoidea</taxon>
        <taxon>Anthophila</taxon>
        <taxon>Apidae</taxon>
        <taxon>Heterotrigona</taxon>
    </lineage>
</organism>
<dbReference type="Proteomes" id="UP000752696">
    <property type="component" value="Unassembled WGS sequence"/>
</dbReference>
<name>A0A6V7GX46_9HYME</name>
<dbReference type="InterPro" id="IPR007130">
    <property type="entry name" value="DAGAT"/>
</dbReference>
<dbReference type="OrthoDB" id="264532at2759"/>
<evidence type="ECO:0000256" key="1">
    <source>
        <dbReference type="ARBA" id="ARBA00005420"/>
    </source>
</evidence>
<proteinExistence type="inferred from homology"/>
<comment type="similarity">
    <text evidence="1">Belongs to the diacylglycerol acyltransferase family.</text>
</comment>
<dbReference type="GO" id="GO:0008374">
    <property type="term" value="F:O-acyltransferase activity"/>
    <property type="evidence" value="ECO:0007669"/>
    <property type="project" value="InterPro"/>
</dbReference>
<reference evidence="4" key="1">
    <citation type="submission" date="2020-07" db="EMBL/GenBank/DDBJ databases">
        <authorList>
            <person name="Nazaruddin N."/>
        </authorList>
    </citation>
    <scope>NUCLEOTIDE SEQUENCE</scope>
</reference>
<sequence>TCALNRHVCNYFPTKLVKTSDLNPMYLFCNFSHGILCTEVRNAFRTDITGYNELSPTIQILDEDSSSRTYSDNTSNVAVPSYFVCHISTSVLICKSSSCETGILMKSVELNPLQKRLKYDTEKRAGHLISTTEDSLKYFGNCNRLASVTEPQHPLFTYNSLI</sequence>